<feature type="signal peptide" evidence="1">
    <location>
        <begin position="1"/>
        <end position="19"/>
    </location>
</feature>
<dbReference type="EMBL" id="RWIT01000006">
    <property type="protein sequence ID" value="RSK48075.1"/>
    <property type="molecule type" value="Genomic_DNA"/>
</dbReference>
<gene>
    <name evidence="2" type="ORF">EI291_13390</name>
</gene>
<proteinExistence type="predicted"/>
<name>A0A3R9P1E0_9BACT</name>
<dbReference type="OrthoDB" id="5381546at2"/>
<feature type="chain" id="PRO_5018640335" description="Outer membrane protein beta-barrel domain-containing protein" evidence="1">
    <location>
        <begin position="20"/>
        <end position="220"/>
    </location>
</feature>
<keyword evidence="1" id="KW-0732">Signal</keyword>
<accession>A0A3R9P1E0</accession>
<dbReference type="RefSeq" id="WP_125420696.1">
    <property type="nucleotide sequence ID" value="NZ_RWIT01000006.1"/>
</dbReference>
<evidence type="ECO:0000313" key="2">
    <source>
        <dbReference type="EMBL" id="RSK48075.1"/>
    </source>
</evidence>
<keyword evidence="3" id="KW-1185">Reference proteome</keyword>
<evidence type="ECO:0008006" key="4">
    <source>
        <dbReference type="Google" id="ProtNLM"/>
    </source>
</evidence>
<evidence type="ECO:0000256" key="1">
    <source>
        <dbReference type="SAM" id="SignalP"/>
    </source>
</evidence>
<evidence type="ECO:0000313" key="3">
    <source>
        <dbReference type="Proteomes" id="UP000273500"/>
    </source>
</evidence>
<sequence>MQFRLILAALVAAPLAVSASISSVPGALPDSVGVPTAPAPAGRVSPSNPLPWYRPNHVVLQTGGGLGMIAGGAGFSLKDRLDLDILIGYVPEKYAGSALSLASAKLIYSPWSLPLHDKLTLKPLSVGGYFSYTHGTINDEEPDQYQPGYYWFSTDTRVGPLLGSRLSYALPATASGRSRNLSAYYEFSTNDLYIVSYVQNRRGLSPADILTLSLGLKLDI</sequence>
<dbReference type="AlphaFoldDB" id="A0A3R9P1E0"/>
<organism evidence="2 3">
    <name type="scientific">Hymenobacter rigui</name>
    <dbReference type="NCBI Taxonomy" id="334424"/>
    <lineage>
        <taxon>Bacteria</taxon>
        <taxon>Pseudomonadati</taxon>
        <taxon>Bacteroidota</taxon>
        <taxon>Cytophagia</taxon>
        <taxon>Cytophagales</taxon>
        <taxon>Hymenobacteraceae</taxon>
        <taxon>Hymenobacter</taxon>
    </lineage>
</organism>
<reference evidence="2 3" key="1">
    <citation type="submission" date="2018-12" db="EMBL/GenBank/DDBJ databases">
        <authorList>
            <person name="Feng G."/>
            <person name="Zhu H."/>
        </authorList>
    </citation>
    <scope>NUCLEOTIDE SEQUENCE [LARGE SCALE GENOMIC DNA]</scope>
    <source>
        <strain evidence="2 3">KCTC 12533</strain>
    </source>
</reference>
<comment type="caution">
    <text evidence="2">The sequence shown here is derived from an EMBL/GenBank/DDBJ whole genome shotgun (WGS) entry which is preliminary data.</text>
</comment>
<dbReference type="Proteomes" id="UP000273500">
    <property type="component" value="Unassembled WGS sequence"/>
</dbReference>
<protein>
    <recommendedName>
        <fullName evidence="4">Outer membrane protein beta-barrel domain-containing protein</fullName>
    </recommendedName>
</protein>